<evidence type="ECO:0000313" key="7">
    <source>
        <dbReference type="EMBL" id="CAE8618249.1"/>
    </source>
</evidence>
<dbReference type="EMBL" id="CAJNNV010026461">
    <property type="protein sequence ID" value="CAE8618249.1"/>
    <property type="molecule type" value="Genomic_DNA"/>
</dbReference>
<keyword evidence="1 5" id="KW-0349">Heme</keyword>
<dbReference type="SMART" id="SM01117">
    <property type="entry name" value="Cyt-b5"/>
    <property type="match status" value="1"/>
</dbReference>
<keyword evidence="2 5" id="KW-0479">Metal-binding</keyword>
<sequence length="138" mass="14721">MKVVSQAELEQHGTSGDTWIAVHGLVYDVSKFIPEHPGGGQVVQDCGGKDASEEFEDALHSTGARMEKSIILKGVLEGWEQKVESYRKLGWSESQGVPDPDHLKEKSSGFPVMAVGLAAGAVGAVALAFLMARSRGKQ</sequence>
<dbReference type="GO" id="GO:0020037">
    <property type="term" value="F:heme binding"/>
    <property type="evidence" value="ECO:0007669"/>
    <property type="project" value="UniProtKB-UniRule"/>
</dbReference>
<evidence type="ECO:0000256" key="1">
    <source>
        <dbReference type="ARBA" id="ARBA00022617"/>
    </source>
</evidence>
<evidence type="ECO:0000256" key="5">
    <source>
        <dbReference type="RuleBase" id="RU362121"/>
    </source>
</evidence>
<evidence type="ECO:0000256" key="2">
    <source>
        <dbReference type="ARBA" id="ARBA00022723"/>
    </source>
</evidence>
<dbReference type="InterPro" id="IPR001199">
    <property type="entry name" value="Cyt_B5-like_heme/steroid-bd"/>
</dbReference>
<organism evidence="7 8">
    <name type="scientific">Polarella glacialis</name>
    <name type="common">Dinoflagellate</name>
    <dbReference type="NCBI Taxonomy" id="89957"/>
    <lineage>
        <taxon>Eukaryota</taxon>
        <taxon>Sar</taxon>
        <taxon>Alveolata</taxon>
        <taxon>Dinophyceae</taxon>
        <taxon>Suessiales</taxon>
        <taxon>Suessiaceae</taxon>
        <taxon>Polarella</taxon>
    </lineage>
</organism>
<evidence type="ECO:0000259" key="6">
    <source>
        <dbReference type="PROSITE" id="PS50255"/>
    </source>
</evidence>
<name>A0A813FWB7_POLGL</name>
<dbReference type="AlphaFoldDB" id="A0A813FWB7"/>
<keyword evidence="8" id="KW-1185">Reference proteome</keyword>
<reference evidence="7" key="1">
    <citation type="submission" date="2021-02" db="EMBL/GenBank/DDBJ databases">
        <authorList>
            <person name="Dougan E. K."/>
            <person name="Rhodes N."/>
            <person name="Thang M."/>
            <person name="Chan C."/>
        </authorList>
    </citation>
    <scope>NUCLEOTIDE SEQUENCE</scope>
</reference>
<dbReference type="PROSITE" id="PS50255">
    <property type="entry name" value="CYTOCHROME_B5_2"/>
    <property type="match status" value="1"/>
</dbReference>
<dbReference type="PANTHER" id="PTHR19359">
    <property type="entry name" value="CYTOCHROME B5"/>
    <property type="match status" value="1"/>
</dbReference>
<dbReference type="InterPro" id="IPR018506">
    <property type="entry name" value="Cyt_B5_heme-BS"/>
</dbReference>
<dbReference type="Proteomes" id="UP000654075">
    <property type="component" value="Unassembled WGS sequence"/>
</dbReference>
<dbReference type="Gene3D" id="3.10.120.10">
    <property type="entry name" value="Cytochrome b5-like heme/steroid binding domain"/>
    <property type="match status" value="1"/>
</dbReference>
<dbReference type="PROSITE" id="PS00191">
    <property type="entry name" value="CYTOCHROME_B5_1"/>
    <property type="match status" value="1"/>
</dbReference>
<keyword evidence="5" id="KW-0812">Transmembrane</keyword>
<dbReference type="Pfam" id="PF00173">
    <property type="entry name" value="Cyt-b5"/>
    <property type="match status" value="1"/>
</dbReference>
<dbReference type="GO" id="GO:0046872">
    <property type="term" value="F:metal ion binding"/>
    <property type="evidence" value="ECO:0007669"/>
    <property type="project" value="UniProtKB-UniRule"/>
</dbReference>
<feature type="domain" description="Cytochrome b5 heme-binding" evidence="6">
    <location>
        <begin position="1"/>
        <end position="77"/>
    </location>
</feature>
<dbReference type="SUPFAM" id="SSF55856">
    <property type="entry name" value="Cytochrome b5-like heme/steroid binding domain"/>
    <property type="match status" value="1"/>
</dbReference>
<gene>
    <name evidence="7" type="ORF">PGLA1383_LOCUS35883</name>
</gene>
<evidence type="ECO:0000256" key="3">
    <source>
        <dbReference type="ARBA" id="ARBA00023004"/>
    </source>
</evidence>
<comment type="similarity">
    <text evidence="4 5">Belongs to the cytochrome b5 family.</text>
</comment>
<feature type="transmembrane region" description="Helical" evidence="5">
    <location>
        <begin position="110"/>
        <end position="132"/>
    </location>
</feature>
<protein>
    <recommendedName>
        <fullName evidence="6">Cytochrome b5 heme-binding domain-containing protein</fullName>
    </recommendedName>
</protein>
<dbReference type="InterPro" id="IPR036400">
    <property type="entry name" value="Cyt_B5-like_heme/steroid_sf"/>
</dbReference>
<dbReference type="OMA" id="DTWIAVH"/>
<evidence type="ECO:0000256" key="4">
    <source>
        <dbReference type="ARBA" id="ARBA00038168"/>
    </source>
</evidence>
<keyword evidence="3 5" id="KW-0408">Iron</keyword>
<dbReference type="PRINTS" id="PR00363">
    <property type="entry name" value="CYTOCHROMEB5"/>
</dbReference>
<dbReference type="PANTHER" id="PTHR19359:SF14">
    <property type="entry name" value="CYTOCHROME B5 A"/>
    <property type="match status" value="1"/>
</dbReference>
<evidence type="ECO:0000313" key="8">
    <source>
        <dbReference type="Proteomes" id="UP000654075"/>
    </source>
</evidence>
<comment type="caution">
    <text evidence="7">The sequence shown here is derived from an EMBL/GenBank/DDBJ whole genome shotgun (WGS) entry which is preliminary data.</text>
</comment>
<keyword evidence="5" id="KW-1133">Transmembrane helix</keyword>
<dbReference type="OrthoDB" id="260519at2759"/>
<proteinExistence type="inferred from homology"/>
<keyword evidence="5" id="KW-0472">Membrane</keyword>
<dbReference type="InterPro" id="IPR050668">
    <property type="entry name" value="Cytochrome_b5"/>
</dbReference>
<accession>A0A813FWB7</accession>
<dbReference type="GO" id="GO:0016020">
    <property type="term" value="C:membrane"/>
    <property type="evidence" value="ECO:0007669"/>
    <property type="project" value="TreeGrafter"/>
</dbReference>